<dbReference type="GO" id="GO:0009055">
    <property type="term" value="F:electron transfer activity"/>
    <property type="evidence" value="ECO:0007669"/>
    <property type="project" value="InterPro"/>
</dbReference>
<evidence type="ECO:0000313" key="6">
    <source>
        <dbReference type="EMBL" id="TSJ41558.1"/>
    </source>
</evidence>
<organism evidence="6 7">
    <name type="scientific">Fluviicola chungangensis</name>
    <dbReference type="NCBI Taxonomy" id="2597671"/>
    <lineage>
        <taxon>Bacteria</taxon>
        <taxon>Pseudomonadati</taxon>
        <taxon>Bacteroidota</taxon>
        <taxon>Flavobacteriia</taxon>
        <taxon>Flavobacteriales</taxon>
        <taxon>Crocinitomicaceae</taxon>
        <taxon>Fluviicola</taxon>
    </lineage>
</organism>
<keyword evidence="2 4" id="KW-0479">Metal-binding</keyword>
<name>A0A556MP21_9FLAO</name>
<gene>
    <name evidence="6" type="ORF">FO442_13925</name>
</gene>
<keyword evidence="7" id="KW-1185">Reference proteome</keyword>
<keyword evidence="3 4" id="KW-0408">Iron</keyword>
<sequence length="125" mass="13640">MAVQNSIGRIMVLKTRIGILLSVCLLSTACGETEKPEKISEPVSNEPISLEDARAVYTLNCASCHGPDGTLKASNAKDLSISTLDEKAIEKMIRKGNDKGMMPYEDMLSTPEIKGLVKFVQNLRK</sequence>
<dbReference type="EMBL" id="VLPL01000007">
    <property type="protein sequence ID" value="TSJ41558.1"/>
    <property type="molecule type" value="Genomic_DNA"/>
</dbReference>
<dbReference type="SUPFAM" id="SSF46626">
    <property type="entry name" value="Cytochrome c"/>
    <property type="match status" value="1"/>
</dbReference>
<evidence type="ECO:0000256" key="1">
    <source>
        <dbReference type="ARBA" id="ARBA00022617"/>
    </source>
</evidence>
<dbReference type="PROSITE" id="PS51007">
    <property type="entry name" value="CYTC"/>
    <property type="match status" value="1"/>
</dbReference>
<dbReference type="InterPro" id="IPR036909">
    <property type="entry name" value="Cyt_c-like_dom_sf"/>
</dbReference>
<evidence type="ECO:0000256" key="4">
    <source>
        <dbReference type="PROSITE-ProRule" id="PRU00433"/>
    </source>
</evidence>
<dbReference type="OrthoDB" id="9794322at2"/>
<dbReference type="Proteomes" id="UP000316008">
    <property type="component" value="Unassembled WGS sequence"/>
</dbReference>
<evidence type="ECO:0000259" key="5">
    <source>
        <dbReference type="PROSITE" id="PS51007"/>
    </source>
</evidence>
<protein>
    <submittedName>
        <fullName evidence="6">Cytochrome c</fullName>
    </submittedName>
</protein>
<dbReference type="GO" id="GO:0020037">
    <property type="term" value="F:heme binding"/>
    <property type="evidence" value="ECO:0007669"/>
    <property type="project" value="InterPro"/>
</dbReference>
<evidence type="ECO:0000256" key="2">
    <source>
        <dbReference type="ARBA" id="ARBA00022723"/>
    </source>
</evidence>
<comment type="caution">
    <text evidence="6">The sequence shown here is derived from an EMBL/GenBank/DDBJ whole genome shotgun (WGS) entry which is preliminary data.</text>
</comment>
<evidence type="ECO:0000313" key="7">
    <source>
        <dbReference type="Proteomes" id="UP000316008"/>
    </source>
</evidence>
<evidence type="ECO:0000256" key="3">
    <source>
        <dbReference type="ARBA" id="ARBA00023004"/>
    </source>
</evidence>
<accession>A0A556MP21</accession>
<dbReference type="GO" id="GO:0046872">
    <property type="term" value="F:metal ion binding"/>
    <property type="evidence" value="ECO:0007669"/>
    <property type="project" value="UniProtKB-KW"/>
</dbReference>
<feature type="domain" description="Cytochrome c" evidence="5">
    <location>
        <begin position="48"/>
        <end position="124"/>
    </location>
</feature>
<dbReference type="Gene3D" id="1.10.760.10">
    <property type="entry name" value="Cytochrome c-like domain"/>
    <property type="match status" value="1"/>
</dbReference>
<dbReference type="AlphaFoldDB" id="A0A556MP21"/>
<keyword evidence="1 4" id="KW-0349">Heme</keyword>
<dbReference type="InterPro" id="IPR009056">
    <property type="entry name" value="Cyt_c-like_dom"/>
</dbReference>
<proteinExistence type="predicted"/>
<reference evidence="6 7" key="1">
    <citation type="submission" date="2019-07" db="EMBL/GenBank/DDBJ databases">
        <authorList>
            <person name="Huq M.A."/>
        </authorList>
    </citation>
    <scope>NUCLEOTIDE SEQUENCE [LARGE SCALE GENOMIC DNA]</scope>
    <source>
        <strain evidence="6 7">MAH-3</strain>
    </source>
</reference>
<dbReference type="Pfam" id="PF13442">
    <property type="entry name" value="Cytochrome_CBB3"/>
    <property type="match status" value="1"/>
</dbReference>